<evidence type="ECO:0000313" key="2">
    <source>
        <dbReference type="Proteomes" id="UP000625711"/>
    </source>
</evidence>
<dbReference type="Proteomes" id="UP000625711">
    <property type="component" value="Unassembled WGS sequence"/>
</dbReference>
<organism evidence="1 2">
    <name type="scientific">Rhynchophorus ferrugineus</name>
    <name type="common">Red palm weevil</name>
    <name type="synonym">Curculio ferrugineus</name>
    <dbReference type="NCBI Taxonomy" id="354439"/>
    <lineage>
        <taxon>Eukaryota</taxon>
        <taxon>Metazoa</taxon>
        <taxon>Ecdysozoa</taxon>
        <taxon>Arthropoda</taxon>
        <taxon>Hexapoda</taxon>
        <taxon>Insecta</taxon>
        <taxon>Pterygota</taxon>
        <taxon>Neoptera</taxon>
        <taxon>Endopterygota</taxon>
        <taxon>Coleoptera</taxon>
        <taxon>Polyphaga</taxon>
        <taxon>Cucujiformia</taxon>
        <taxon>Curculionidae</taxon>
        <taxon>Dryophthorinae</taxon>
        <taxon>Rhynchophorus</taxon>
    </lineage>
</organism>
<sequence>MPIPLSLTLFHSFGQLLIRTIMPLQHQPPNRTASRRDEDAIVLEIILLPDPPRSSHLVSTAALLLLRQCYIIAWLKQHQVRSRAAR</sequence>
<dbReference type="EMBL" id="JAACXV010014259">
    <property type="protein sequence ID" value="KAF7269134.1"/>
    <property type="molecule type" value="Genomic_DNA"/>
</dbReference>
<protein>
    <submittedName>
        <fullName evidence="1">Uncharacterized protein</fullName>
    </submittedName>
</protein>
<reference evidence="1" key="1">
    <citation type="submission" date="2020-08" db="EMBL/GenBank/DDBJ databases">
        <title>Genome sequencing and assembly of the red palm weevil Rhynchophorus ferrugineus.</title>
        <authorList>
            <person name="Dias G.B."/>
            <person name="Bergman C.M."/>
            <person name="Manee M."/>
        </authorList>
    </citation>
    <scope>NUCLEOTIDE SEQUENCE</scope>
    <source>
        <strain evidence="1">AA-2017</strain>
        <tissue evidence="1">Whole larva</tissue>
    </source>
</reference>
<gene>
    <name evidence="1" type="ORF">GWI33_017805</name>
</gene>
<accession>A0A834HXG9</accession>
<comment type="caution">
    <text evidence="1">The sequence shown here is derived from an EMBL/GenBank/DDBJ whole genome shotgun (WGS) entry which is preliminary data.</text>
</comment>
<proteinExistence type="predicted"/>
<keyword evidence="2" id="KW-1185">Reference proteome</keyword>
<dbReference type="AlphaFoldDB" id="A0A834HXG9"/>
<evidence type="ECO:0000313" key="1">
    <source>
        <dbReference type="EMBL" id="KAF7269134.1"/>
    </source>
</evidence>
<name>A0A834HXG9_RHYFE</name>